<dbReference type="Proteomes" id="UP001516588">
    <property type="component" value="Unassembled WGS sequence"/>
</dbReference>
<accession>A0ABR9QXZ5</accession>
<dbReference type="CDD" id="cd13124">
    <property type="entry name" value="MATE_SpoVB_like"/>
    <property type="match status" value="1"/>
</dbReference>
<dbReference type="EMBL" id="JADCKA010000009">
    <property type="protein sequence ID" value="MBE5035763.1"/>
    <property type="molecule type" value="Genomic_DNA"/>
</dbReference>
<feature type="transmembrane region" description="Helical" evidence="6">
    <location>
        <begin position="498"/>
        <end position="521"/>
    </location>
</feature>
<proteinExistence type="predicted"/>
<comment type="caution">
    <text evidence="7">The sequence shown here is derived from an EMBL/GenBank/DDBJ whole genome shotgun (WGS) entry which is preliminary data.</text>
</comment>
<dbReference type="Pfam" id="PF01943">
    <property type="entry name" value="Polysacc_synt"/>
    <property type="match status" value="1"/>
</dbReference>
<feature type="transmembrane region" description="Helical" evidence="6">
    <location>
        <begin position="198"/>
        <end position="218"/>
    </location>
</feature>
<evidence type="ECO:0000313" key="8">
    <source>
        <dbReference type="Proteomes" id="UP001516588"/>
    </source>
</evidence>
<feature type="transmembrane region" description="Helical" evidence="6">
    <location>
        <begin position="12"/>
        <end position="35"/>
    </location>
</feature>
<evidence type="ECO:0000256" key="1">
    <source>
        <dbReference type="ARBA" id="ARBA00004651"/>
    </source>
</evidence>
<dbReference type="InterPro" id="IPR050833">
    <property type="entry name" value="Poly_Biosynth_Transport"/>
</dbReference>
<gene>
    <name evidence="7" type="ORF">INF20_05640</name>
</gene>
<name>A0ABR9QXZ5_9FIRM</name>
<comment type="subcellular location">
    <subcellularLocation>
        <location evidence="1">Cell membrane</location>
        <topology evidence="1">Multi-pass membrane protein</topology>
    </subcellularLocation>
</comment>
<feature type="transmembrane region" description="Helical" evidence="6">
    <location>
        <begin position="466"/>
        <end position="486"/>
    </location>
</feature>
<keyword evidence="3 6" id="KW-0812">Transmembrane</keyword>
<feature type="transmembrane region" description="Helical" evidence="6">
    <location>
        <begin position="47"/>
        <end position="70"/>
    </location>
</feature>
<feature type="transmembrane region" description="Helical" evidence="6">
    <location>
        <begin position="244"/>
        <end position="264"/>
    </location>
</feature>
<dbReference type="InterPro" id="IPR024923">
    <property type="entry name" value="PG_synth_SpoVB"/>
</dbReference>
<dbReference type="PANTHER" id="PTHR30250:SF21">
    <property type="entry name" value="LIPID II FLIPPASE MURJ"/>
    <property type="match status" value="1"/>
</dbReference>
<dbReference type="PANTHER" id="PTHR30250">
    <property type="entry name" value="PST FAMILY PREDICTED COLANIC ACID TRANSPORTER"/>
    <property type="match status" value="1"/>
</dbReference>
<evidence type="ECO:0000256" key="2">
    <source>
        <dbReference type="ARBA" id="ARBA00022475"/>
    </source>
</evidence>
<keyword evidence="2" id="KW-1003">Cell membrane</keyword>
<feature type="transmembrane region" description="Helical" evidence="6">
    <location>
        <begin position="91"/>
        <end position="113"/>
    </location>
</feature>
<evidence type="ECO:0000313" key="7">
    <source>
        <dbReference type="EMBL" id="MBE5035763.1"/>
    </source>
</evidence>
<dbReference type="RefSeq" id="WP_226385412.1">
    <property type="nucleotide sequence ID" value="NZ_JADCKA010000009.1"/>
</dbReference>
<reference evidence="7 8" key="1">
    <citation type="submission" date="2020-10" db="EMBL/GenBank/DDBJ databases">
        <title>ChiBAC.</title>
        <authorList>
            <person name="Zenner C."/>
            <person name="Hitch T.C.A."/>
            <person name="Clavel T."/>
        </authorList>
    </citation>
    <scope>NUCLEOTIDE SEQUENCE [LARGE SCALE GENOMIC DNA]</scope>
    <source>
        <strain evidence="7 8">DSM 108706</strain>
    </source>
</reference>
<evidence type="ECO:0000256" key="4">
    <source>
        <dbReference type="ARBA" id="ARBA00022989"/>
    </source>
</evidence>
<dbReference type="PIRSF" id="PIRSF038958">
    <property type="entry name" value="PG_synth_SpoVB"/>
    <property type="match status" value="1"/>
</dbReference>
<dbReference type="InterPro" id="IPR002797">
    <property type="entry name" value="Polysacc_synth"/>
</dbReference>
<feature type="transmembrane region" description="Helical" evidence="6">
    <location>
        <begin position="125"/>
        <end position="143"/>
    </location>
</feature>
<keyword evidence="5 6" id="KW-0472">Membrane</keyword>
<keyword evidence="8" id="KW-1185">Reference proteome</keyword>
<feature type="transmembrane region" description="Helical" evidence="6">
    <location>
        <begin position="409"/>
        <end position="430"/>
    </location>
</feature>
<feature type="transmembrane region" description="Helical" evidence="6">
    <location>
        <begin position="341"/>
        <end position="363"/>
    </location>
</feature>
<evidence type="ECO:0000256" key="6">
    <source>
        <dbReference type="SAM" id="Phobius"/>
    </source>
</evidence>
<protein>
    <submittedName>
        <fullName evidence="7">Polysaccharide biosynthesis protein</fullName>
    </submittedName>
</protein>
<evidence type="ECO:0000256" key="3">
    <source>
        <dbReference type="ARBA" id="ARBA00022692"/>
    </source>
</evidence>
<evidence type="ECO:0000256" key="5">
    <source>
        <dbReference type="ARBA" id="ARBA00023136"/>
    </source>
</evidence>
<organism evidence="7 8">
    <name type="scientific">Gallibacter intestinalis</name>
    <dbReference type="NCBI Taxonomy" id="2779356"/>
    <lineage>
        <taxon>Bacteria</taxon>
        <taxon>Bacillati</taxon>
        <taxon>Bacillota</taxon>
        <taxon>Clostridia</taxon>
        <taxon>Eubacteriales</taxon>
        <taxon>Eubacteriaceae</taxon>
        <taxon>Gallibacter</taxon>
    </lineage>
</organism>
<sequence>MNKQSLIKGATVLAAAGIVVKILGAVFRLPLVNWIGDTGMANYGPAYYIYAFLVILATSGLPVAISKMVSESIAVGNYYQAHRVFTLSSRLMFGMGLTFFLILFIFAPQIAALMSNPDSAPAMRMIAPSLLLVPIMAAYRGYFQGMQNMKPTAVSQIVEQFFRVVIGLGAAYILFFVVGDGVFGGYDKYAGGAAGANLGATAGSLGGLLMILFIYMLARKGILSKVRRTASMGSDSNGRIMRDILVIAVPITIGAAIMPISNLIDSALVMNRLTDGAGFSQEMAKELYGQLSGFVGSLINFPQLLTQAVAVSIVPIIAAAYQTKNRENLNNNVSLGIRMSVIIGFPCAFGLMVLAEPILLLLYPNQVESASNAASILMINAFGVLFLSTTQTVTGILQGVGKQMVPVKNLLIGMVVKILLTWILVGMPSINVNGAAIGTVVSYIIAVTLNLRAVKKYTGTKLDAGLTFVKPFIASALMGAVVFGAYKLFMGITGHNSIATLLGVGVGVVVYVIMIFVTKAIRKEELAMLPKGDKLVRIVGKFVK</sequence>
<keyword evidence="4 6" id="KW-1133">Transmembrane helix</keyword>
<feature type="transmembrane region" description="Helical" evidence="6">
    <location>
        <begin position="164"/>
        <end position="186"/>
    </location>
</feature>
<feature type="transmembrane region" description="Helical" evidence="6">
    <location>
        <begin position="304"/>
        <end position="321"/>
    </location>
</feature>
<feature type="transmembrane region" description="Helical" evidence="6">
    <location>
        <begin position="436"/>
        <end position="454"/>
    </location>
</feature>
<feature type="transmembrane region" description="Helical" evidence="6">
    <location>
        <begin position="375"/>
        <end position="397"/>
    </location>
</feature>